<gene>
    <name evidence="2" type="ORF">EDD40_6299</name>
</gene>
<dbReference type="Proteomes" id="UP000268727">
    <property type="component" value="Unassembled WGS sequence"/>
</dbReference>
<protein>
    <submittedName>
        <fullName evidence="2">Uncharacterized protein DUF397</fullName>
    </submittedName>
</protein>
<feature type="domain" description="DUF397" evidence="1">
    <location>
        <begin position="23"/>
        <end position="73"/>
    </location>
</feature>
<dbReference type="Pfam" id="PF04149">
    <property type="entry name" value="DUF397"/>
    <property type="match status" value="1"/>
</dbReference>
<dbReference type="InterPro" id="IPR007278">
    <property type="entry name" value="DUF397"/>
</dbReference>
<evidence type="ECO:0000259" key="1">
    <source>
        <dbReference type="Pfam" id="PF04149"/>
    </source>
</evidence>
<dbReference type="OrthoDB" id="3430276at2"/>
<evidence type="ECO:0000313" key="3">
    <source>
        <dbReference type="Proteomes" id="UP000268727"/>
    </source>
</evidence>
<proteinExistence type="predicted"/>
<accession>A0A3N1HEF6</accession>
<sequence>MWSEWRKGSLSNGTGNCVEVAIWRKSSRSNGAGNCVEVAVSADAFRVRDSKNTSGPVLEFDGRAMALFLAGVKRG</sequence>
<evidence type="ECO:0000313" key="2">
    <source>
        <dbReference type="EMBL" id="ROP40880.1"/>
    </source>
</evidence>
<dbReference type="AlphaFoldDB" id="A0A3N1HEF6"/>
<reference evidence="2 3" key="1">
    <citation type="submission" date="2018-11" db="EMBL/GenBank/DDBJ databases">
        <title>Sequencing the genomes of 1000 actinobacteria strains.</title>
        <authorList>
            <person name="Klenk H.-P."/>
        </authorList>
    </citation>
    <scope>NUCLEOTIDE SEQUENCE [LARGE SCALE GENOMIC DNA]</scope>
    <source>
        <strain evidence="2 3">DSM 44231</strain>
    </source>
</reference>
<dbReference type="RefSeq" id="WP_123746105.1">
    <property type="nucleotide sequence ID" value="NZ_RJKM01000001.1"/>
</dbReference>
<comment type="caution">
    <text evidence="2">The sequence shown here is derived from an EMBL/GenBank/DDBJ whole genome shotgun (WGS) entry which is preliminary data.</text>
</comment>
<dbReference type="EMBL" id="RJKM01000001">
    <property type="protein sequence ID" value="ROP40880.1"/>
    <property type="molecule type" value="Genomic_DNA"/>
</dbReference>
<organism evidence="2 3">
    <name type="scientific">Saccharothrix texasensis</name>
    <dbReference type="NCBI Taxonomy" id="103734"/>
    <lineage>
        <taxon>Bacteria</taxon>
        <taxon>Bacillati</taxon>
        <taxon>Actinomycetota</taxon>
        <taxon>Actinomycetes</taxon>
        <taxon>Pseudonocardiales</taxon>
        <taxon>Pseudonocardiaceae</taxon>
        <taxon>Saccharothrix</taxon>
    </lineage>
</organism>
<keyword evidence="3" id="KW-1185">Reference proteome</keyword>
<name>A0A3N1HEF6_9PSEU</name>